<evidence type="ECO:0000313" key="2">
    <source>
        <dbReference type="EMBL" id="CAG2250271.1"/>
    </source>
</evidence>
<comment type="caution">
    <text evidence="2">The sequence shown here is derived from an EMBL/GenBank/DDBJ whole genome shotgun (WGS) entry which is preliminary data.</text>
</comment>
<gene>
    <name evidence="2" type="ORF">MEDL_62001</name>
</gene>
<dbReference type="EMBL" id="CAJPWZ010003046">
    <property type="protein sequence ID" value="CAG2250271.1"/>
    <property type="molecule type" value="Genomic_DNA"/>
</dbReference>
<reference evidence="2" key="1">
    <citation type="submission" date="2021-03" db="EMBL/GenBank/DDBJ databases">
        <authorList>
            <person name="Bekaert M."/>
        </authorList>
    </citation>
    <scope>NUCLEOTIDE SEQUENCE</scope>
</reference>
<sequence>MSQQYRRVKVSVPPVRMAWYTCLKRTEIHVGRKIRRDPSTITCFVTLLKLKVTASNCVYRFMMQSHTRCGYNLDTLWTAELAHSPFAAGPLISDVDGNGKDEIIAAPFSESFTVLQGQNGQILHHSSWPAVNLDNSVHASPLQFDIDHDGMLDIMFTLSSGELRFYSPDGVRLKDKTYQKNWQSMIDKYPDELSKDLKKRQKLVLTDFDIEHNEIEETLEKLQTACDTLDSKPCTTSEGVIFFLENFDSLSDSLTEEIPNETYKPSREILFPHFVPGDFSLLKFGSLEDDDLNFED</sequence>
<dbReference type="Proteomes" id="UP000683360">
    <property type="component" value="Unassembled WGS sequence"/>
</dbReference>
<evidence type="ECO:0000256" key="1">
    <source>
        <dbReference type="SAM" id="Coils"/>
    </source>
</evidence>
<evidence type="ECO:0000313" key="3">
    <source>
        <dbReference type="Proteomes" id="UP000683360"/>
    </source>
</evidence>
<organism evidence="2 3">
    <name type="scientific">Mytilus edulis</name>
    <name type="common">Blue mussel</name>
    <dbReference type="NCBI Taxonomy" id="6550"/>
    <lineage>
        <taxon>Eukaryota</taxon>
        <taxon>Metazoa</taxon>
        <taxon>Spiralia</taxon>
        <taxon>Lophotrochozoa</taxon>
        <taxon>Mollusca</taxon>
        <taxon>Bivalvia</taxon>
        <taxon>Autobranchia</taxon>
        <taxon>Pteriomorphia</taxon>
        <taxon>Mytilida</taxon>
        <taxon>Mytiloidea</taxon>
        <taxon>Mytilidae</taxon>
        <taxon>Mytilinae</taxon>
        <taxon>Mytilus</taxon>
    </lineage>
</organism>
<accession>A0A8S3UXH5</accession>
<proteinExistence type="predicted"/>
<name>A0A8S3UXH5_MYTED</name>
<feature type="coiled-coil region" evidence="1">
    <location>
        <begin position="205"/>
        <end position="232"/>
    </location>
</feature>
<keyword evidence="1" id="KW-0175">Coiled coil</keyword>
<dbReference type="InterPro" id="IPR028994">
    <property type="entry name" value="Integrin_alpha_N"/>
</dbReference>
<dbReference type="SUPFAM" id="SSF69318">
    <property type="entry name" value="Integrin alpha N-terminal domain"/>
    <property type="match status" value="1"/>
</dbReference>
<protein>
    <submittedName>
        <fullName evidence="2">Uncharacterized protein</fullName>
    </submittedName>
</protein>
<keyword evidence="3" id="KW-1185">Reference proteome</keyword>
<dbReference type="AlphaFoldDB" id="A0A8S3UXH5"/>
<dbReference type="OrthoDB" id="6191201at2759"/>